<dbReference type="AlphaFoldDB" id="A0A6J3MAS5"/>
<dbReference type="SUPFAM" id="SSF52096">
    <property type="entry name" value="ClpP/crotonase"/>
    <property type="match status" value="1"/>
</dbReference>
<reference evidence="4" key="2">
    <citation type="submission" date="2020-04" db="EMBL/GenBank/DDBJ databases">
        <authorList>
            <consortium name="NCBI Genome Project"/>
        </authorList>
    </citation>
    <scope>NUCLEOTIDE SEQUENCE</scope>
    <source>
        <strain evidence="4">CBS 342.82</strain>
    </source>
</reference>
<accession>A0A6J3MAS5</accession>
<dbReference type="InterPro" id="IPR052766">
    <property type="entry name" value="S41A_metabolite_peptidase"/>
</dbReference>
<dbReference type="InterPro" id="IPR056186">
    <property type="entry name" value="PDZ_CPAF-rel"/>
</dbReference>
<dbReference type="GeneID" id="54360262"/>
<keyword evidence="3" id="KW-1185">Reference proteome</keyword>
<evidence type="ECO:0000313" key="3">
    <source>
        <dbReference type="Proteomes" id="UP000504637"/>
    </source>
</evidence>
<dbReference type="Pfam" id="PF23658">
    <property type="entry name" value="PDZ_CPAF_rel"/>
    <property type="match status" value="1"/>
</dbReference>
<reference evidence="4" key="1">
    <citation type="submission" date="2020-01" db="EMBL/GenBank/DDBJ databases">
        <authorList>
            <consortium name="DOE Joint Genome Institute"/>
            <person name="Haridas S."/>
            <person name="Albert R."/>
            <person name="Binder M."/>
            <person name="Bloem J."/>
            <person name="Labutti K."/>
            <person name="Salamov A."/>
            <person name="Andreopoulos B."/>
            <person name="Baker S.E."/>
            <person name="Barry K."/>
            <person name="Bills G."/>
            <person name="Bluhm B.H."/>
            <person name="Cannon C."/>
            <person name="Castanera R."/>
            <person name="Culley D.E."/>
            <person name="Daum C."/>
            <person name="Ezra D."/>
            <person name="Gonzalez J.B."/>
            <person name="Henrissat B."/>
            <person name="Kuo A."/>
            <person name="Liang C."/>
            <person name="Lipzen A."/>
            <person name="Lutzoni F."/>
            <person name="Magnuson J."/>
            <person name="Mondo S."/>
            <person name="Nolan M."/>
            <person name="Ohm R."/>
            <person name="Pangilinan J."/>
            <person name="Park H.-J."/>
            <person name="Ramirez L."/>
            <person name="Alfaro M."/>
            <person name="Sun H."/>
            <person name="Tritt A."/>
            <person name="Yoshinaga Y."/>
            <person name="Zwiers L.-H."/>
            <person name="Turgeon B.G."/>
            <person name="Goodwin S.B."/>
            <person name="Spatafora J.W."/>
            <person name="Crous P.W."/>
            <person name="Grigoriev I.V."/>
        </authorList>
    </citation>
    <scope>NUCLEOTIDE SEQUENCE</scope>
    <source>
        <strain evidence="4">CBS 342.82</strain>
    </source>
</reference>
<evidence type="ECO:0000259" key="2">
    <source>
        <dbReference type="Pfam" id="PF23658"/>
    </source>
</evidence>
<reference evidence="4" key="3">
    <citation type="submission" date="2025-08" db="UniProtKB">
        <authorList>
            <consortium name="RefSeq"/>
        </authorList>
    </citation>
    <scope>IDENTIFICATION</scope>
    <source>
        <strain evidence="4">CBS 342.82</strain>
    </source>
</reference>
<evidence type="ECO:0000256" key="1">
    <source>
        <dbReference type="SAM" id="MobiDB-lite"/>
    </source>
</evidence>
<dbReference type="PANTHER" id="PTHR37049">
    <property type="entry name" value="PEPTIDASE S41 FAMILY PROTEIN"/>
    <property type="match status" value="1"/>
</dbReference>
<dbReference type="OrthoDB" id="27214at2759"/>
<sequence>MDSIRPYVDWQTSIEYLKNPPSEYASKIQPAYDFYANWNSIRSKAAAGSYASEYAFGHDIYEAFHLAHDGHFVIYTDSYNSVFSYGRKTPLVSVSLDGVSIPQVFVYQDILQYVSSNSTGRKPSPLKLINGQDSTEWLLNFSQVGSLQDRDALWNNMFYLLGQVSLGSSGSGTGTFAGNGRGRWSYPGPTTSLTFVNGTTVVLDNFARVLKPFDGIQTGADIYRQFFAVPAGAVQPAAAAAAPTSSSESSSVSTTVPSSAPTSAAASTKAAPPGYPSPIVREKNNLNSGYFLSGAGYDDVAVLSVPSFVSTGPDEIPFQQTNEILINRAIAENKTKLIIDVSANGGGTILQGYDLFKQLFPHILPYGATRFRAHEAFDYIGQETSYFSGLVPRSLDTNDTVQGLVSSAFNYRTDTDIDYKPFTSWAEKYGPHAYGPQPDNFTSIIRWNLSDVLTPDNSGGIYVSGYLERANITKQPFKAENIIIVYDGYCASTCTIFSELMRQQAGVKTIALGGRPNKDIIQAVGGIKGTNDFPIDDIFFYAQVPYAYQYKHSAAFYNKTALGEYNDLVLIRSAATAMNVRDGIRQGDTTGTPLQFRYEPADCRIYYTPAMAVDQTAAWKTVADTAFNGKNHCIAGGLKTYGAASAAAGQGRVQAEQAFEPVSASGDVDYEAHFRAIDEVWTGRGGVEQRANSVMLL</sequence>
<dbReference type="Gene3D" id="3.90.226.10">
    <property type="entry name" value="2-enoyl-CoA Hydratase, Chain A, domain 1"/>
    <property type="match status" value="1"/>
</dbReference>
<evidence type="ECO:0000313" key="4">
    <source>
        <dbReference type="RefSeq" id="XP_033461999.1"/>
    </source>
</evidence>
<proteinExistence type="predicted"/>
<dbReference type="PANTHER" id="PTHR37049:SF4">
    <property type="entry name" value="RHODANESE DOMAIN-CONTAINING PROTEIN"/>
    <property type="match status" value="1"/>
</dbReference>
<dbReference type="Proteomes" id="UP000504637">
    <property type="component" value="Unplaced"/>
</dbReference>
<dbReference type="RefSeq" id="XP_033461999.1">
    <property type="nucleotide sequence ID" value="XM_033602462.1"/>
</dbReference>
<feature type="compositionally biased region" description="Low complexity" evidence="1">
    <location>
        <begin position="242"/>
        <end position="272"/>
    </location>
</feature>
<organism evidence="4">
    <name type="scientific">Dissoconium aciculare CBS 342.82</name>
    <dbReference type="NCBI Taxonomy" id="1314786"/>
    <lineage>
        <taxon>Eukaryota</taxon>
        <taxon>Fungi</taxon>
        <taxon>Dikarya</taxon>
        <taxon>Ascomycota</taxon>
        <taxon>Pezizomycotina</taxon>
        <taxon>Dothideomycetes</taxon>
        <taxon>Dothideomycetidae</taxon>
        <taxon>Mycosphaerellales</taxon>
        <taxon>Dissoconiaceae</taxon>
        <taxon>Dissoconium</taxon>
    </lineage>
</organism>
<dbReference type="InterPro" id="IPR029045">
    <property type="entry name" value="ClpP/crotonase-like_dom_sf"/>
</dbReference>
<feature type="region of interest" description="Disordered" evidence="1">
    <location>
        <begin position="242"/>
        <end position="278"/>
    </location>
</feature>
<feature type="domain" description="CPAF-like PDZ" evidence="2">
    <location>
        <begin position="85"/>
        <end position="214"/>
    </location>
</feature>
<name>A0A6J3MAS5_9PEZI</name>
<gene>
    <name evidence="4" type="ORF">K489DRAFT_352017</name>
</gene>
<protein>
    <recommendedName>
        <fullName evidence="2">CPAF-like PDZ domain-containing protein</fullName>
    </recommendedName>
</protein>